<evidence type="ECO:0000313" key="3">
    <source>
        <dbReference type="Proteomes" id="UP000193560"/>
    </source>
</evidence>
<reference evidence="2 3" key="1">
    <citation type="submission" date="2016-07" db="EMBL/GenBank/DDBJ databases">
        <title>Pervasive Adenine N6-methylation of Active Genes in Fungi.</title>
        <authorList>
            <consortium name="DOE Joint Genome Institute"/>
            <person name="Mondo S.J."/>
            <person name="Dannebaum R.O."/>
            <person name="Kuo R.C."/>
            <person name="Labutti K."/>
            <person name="Haridas S."/>
            <person name="Kuo A."/>
            <person name="Salamov A."/>
            <person name="Ahrendt S.R."/>
            <person name="Lipzen A."/>
            <person name="Sullivan W."/>
            <person name="Andreopoulos W.B."/>
            <person name="Clum A."/>
            <person name="Lindquist E."/>
            <person name="Daum C."/>
            <person name="Ramamoorthy G.K."/>
            <person name="Gryganskyi A."/>
            <person name="Culley D."/>
            <person name="Magnuson J.K."/>
            <person name="James T.Y."/>
            <person name="O'Malley M.A."/>
            <person name="Stajich J.E."/>
            <person name="Spatafora J.W."/>
            <person name="Visel A."/>
            <person name="Grigoriev I.V."/>
        </authorList>
    </citation>
    <scope>NUCLEOTIDE SEQUENCE [LARGE SCALE GENOMIC DNA]</scope>
    <source>
        <strain evidence="2 3">NRRL 1336</strain>
    </source>
</reference>
<evidence type="ECO:0000313" key="2">
    <source>
        <dbReference type="EMBL" id="ORZ11090.1"/>
    </source>
</evidence>
<name>A0A1X2I7H0_9FUNG</name>
<feature type="compositionally biased region" description="Polar residues" evidence="1">
    <location>
        <begin position="750"/>
        <end position="760"/>
    </location>
</feature>
<proteinExistence type="predicted"/>
<evidence type="ECO:0000256" key="1">
    <source>
        <dbReference type="SAM" id="MobiDB-lite"/>
    </source>
</evidence>
<sequence length="816" mass="91281">MATQPISNCLLQPRPETRLFQPLAEDILSDEELLDLFRIIKQIIRGRPDAERIAKVVFCIFYSLGDHVKCYRPVHDDTILFRDDLNPGTPLSAVRVSHNPSCCGTLPTLPPSQYQHQEQSQDTAISATDESDQIYTLGQHWKDLAQQSGTALNSIATNNDSSAQISADLHHHQSIADMQNSISTSSSSASSTTASTAATQSTMNNASLTPYLSSATTPMSSSSAIMLLDHTLSNATTSNTSSSSDHSTSIRPYNDFRPIFSMNSPSQSFSVPLRFGERRDALPPDYTQQLAQNDNYSSTMAPLPQLDTYCSTSPLSTTASTLSEAPEYQQLNSMLHGHMTNTRIQVDPSTDRLMEPRQRGFYYQYGRIDREPPLLRRFAEQGVLTQASLLRKRKRQCSDTENPYVLSTLPAPVKRPKVPHRNGEFDQRRNDILHRLRSITLADLELKSLRLAPDTTLSIEHADLPSTLQISSMSPEDAAELLEPALRILTFHSNMKPHLDNGMNQNGIYYNGDYYRLYLAFVQFQKVFATLFPQDVVKVRTLSSRTRNGGDDNYNTNDDDDDDEYDPLAIPLPPSYHAPHVSAMSERDRDRDRNMNMKAYRGWIEPLLTETNWAAFRRNIVVGERMVLLTKVVGQGVLLMTKELSGSKLHLTFTNSEWDEFIGGLHVGKWDDTVSWDDGNDDDKNNKKVFWGDDQSRLVDELKNKFLSDFWFSEVGTPVPPHLRKHAQEQRNQEREEAIQRQQQEHRVLTNGSTTIPSSNGDDDRATHPSPSPSSPFSSTTDSGPTTSTSMTANDSATAGQIALSSTLLLGSTENP</sequence>
<feature type="region of interest" description="Disordered" evidence="1">
    <location>
        <begin position="544"/>
        <end position="566"/>
    </location>
</feature>
<organism evidence="2 3">
    <name type="scientific">Absidia repens</name>
    <dbReference type="NCBI Taxonomy" id="90262"/>
    <lineage>
        <taxon>Eukaryota</taxon>
        <taxon>Fungi</taxon>
        <taxon>Fungi incertae sedis</taxon>
        <taxon>Mucoromycota</taxon>
        <taxon>Mucoromycotina</taxon>
        <taxon>Mucoromycetes</taxon>
        <taxon>Mucorales</taxon>
        <taxon>Cunninghamellaceae</taxon>
        <taxon>Absidia</taxon>
    </lineage>
</organism>
<dbReference type="Proteomes" id="UP000193560">
    <property type="component" value="Unassembled WGS sequence"/>
</dbReference>
<feature type="compositionally biased region" description="Low complexity" evidence="1">
    <location>
        <begin position="775"/>
        <end position="792"/>
    </location>
</feature>
<dbReference type="OrthoDB" id="2363016at2759"/>
<dbReference type="STRING" id="90262.A0A1X2I7H0"/>
<dbReference type="AlphaFoldDB" id="A0A1X2I7H0"/>
<comment type="caution">
    <text evidence="2">The sequence shown here is derived from an EMBL/GenBank/DDBJ whole genome shotgun (WGS) entry which is preliminary data.</text>
</comment>
<feature type="compositionally biased region" description="Basic and acidic residues" evidence="1">
    <location>
        <begin position="726"/>
        <end position="748"/>
    </location>
</feature>
<accession>A0A1X2I7H0</accession>
<dbReference type="EMBL" id="MCGE01000022">
    <property type="protein sequence ID" value="ORZ11090.1"/>
    <property type="molecule type" value="Genomic_DNA"/>
</dbReference>
<feature type="compositionally biased region" description="Acidic residues" evidence="1">
    <location>
        <begin position="557"/>
        <end position="566"/>
    </location>
</feature>
<keyword evidence="3" id="KW-1185">Reference proteome</keyword>
<feature type="region of interest" description="Disordered" evidence="1">
    <location>
        <begin position="718"/>
        <end position="799"/>
    </location>
</feature>
<feature type="region of interest" description="Disordered" evidence="1">
    <location>
        <begin position="180"/>
        <end position="201"/>
    </location>
</feature>
<gene>
    <name evidence="2" type="ORF">BCR42DRAFT_421546</name>
</gene>
<protein>
    <submittedName>
        <fullName evidence="2">Uncharacterized protein</fullName>
    </submittedName>
</protein>